<comment type="caution">
    <text evidence="3">The sequence shown here is derived from an EMBL/GenBank/DDBJ whole genome shotgun (WGS) entry which is preliminary data.</text>
</comment>
<dbReference type="AlphaFoldDB" id="A0A2W3YQR5"/>
<dbReference type="EMBL" id="PIEU01000118">
    <property type="protein sequence ID" value="PZL70276.1"/>
    <property type="molecule type" value="Genomic_DNA"/>
</dbReference>
<reference evidence="3 4" key="1">
    <citation type="submission" date="2017-11" db="EMBL/GenBank/DDBJ databases">
        <title>Draft genome sequence of Enterococcus plantarum TRW2 strain isolated from lettuce.</title>
        <authorList>
            <person name="Kim E.B."/>
            <person name="Marco M.L."/>
            <person name="Williams T.R."/>
            <person name="You I.H."/>
        </authorList>
    </citation>
    <scope>NUCLEOTIDE SEQUENCE [LARGE SCALE GENOMIC DNA]</scope>
    <source>
        <strain evidence="3 4">TRW2</strain>
    </source>
</reference>
<accession>A0A2W3YQR5</accession>
<organism evidence="3 4">
    <name type="scientific">Enterococcus plantarum</name>
    <dbReference type="NCBI Taxonomy" id="1077675"/>
    <lineage>
        <taxon>Bacteria</taxon>
        <taxon>Bacillati</taxon>
        <taxon>Bacillota</taxon>
        <taxon>Bacilli</taxon>
        <taxon>Lactobacillales</taxon>
        <taxon>Enterococcaceae</taxon>
        <taxon>Enterococcus</taxon>
    </lineage>
</organism>
<dbReference type="Proteomes" id="UP000249828">
    <property type="component" value="Unassembled WGS sequence"/>
</dbReference>
<feature type="region of interest" description="Disordered" evidence="2">
    <location>
        <begin position="71"/>
        <end position="92"/>
    </location>
</feature>
<evidence type="ECO:0000313" key="3">
    <source>
        <dbReference type="EMBL" id="PZL70276.1"/>
    </source>
</evidence>
<proteinExistence type="predicted"/>
<sequence length="92" mass="10618">NFFLKNVTLIKLERKKKMAKVSKNELSRAKKRAEKTAQALGEDLDQQLYTFYEEYSDSKYEDILDQVIATKTKQTTGANNSNRLPNNQGETK</sequence>
<evidence type="ECO:0000256" key="1">
    <source>
        <dbReference type="SAM" id="Coils"/>
    </source>
</evidence>
<keyword evidence="4" id="KW-1185">Reference proteome</keyword>
<protein>
    <submittedName>
        <fullName evidence="3">Uncharacterized protein</fullName>
    </submittedName>
</protein>
<keyword evidence="1" id="KW-0175">Coiled coil</keyword>
<feature type="non-terminal residue" evidence="3">
    <location>
        <position position="1"/>
    </location>
</feature>
<feature type="coiled-coil region" evidence="1">
    <location>
        <begin position="9"/>
        <end position="43"/>
    </location>
</feature>
<evidence type="ECO:0000256" key="2">
    <source>
        <dbReference type="SAM" id="MobiDB-lite"/>
    </source>
</evidence>
<name>A0A2W3YQR5_9ENTE</name>
<evidence type="ECO:0000313" key="4">
    <source>
        <dbReference type="Proteomes" id="UP000249828"/>
    </source>
</evidence>
<gene>
    <name evidence="3" type="ORF">CI088_15610</name>
</gene>